<dbReference type="InterPro" id="IPR013783">
    <property type="entry name" value="Ig-like_fold"/>
</dbReference>
<evidence type="ECO:0000256" key="4">
    <source>
        <dbReference type="SAM" id="MobiDB-lite"/>
    </source>
</evidence>
<feature type="domain" description="SD-repeat containing protein B" evidence="7">
    <location>
        <begin position="2175"/>
        <end position="2251"/>
    </location>
</feature>
<dbReference type="OrthoDB" id="28717at2"/>
<dbReference type="STRING" id="493475.GARC_2157"/>
<feature type="domain" description="DUF11" evidence="6">
    <location>
        <begin position="276"/>
        <end position="393"/>
    </location>
</feature>
<feature type="domain" description="SD-repeat containing protein B" evidence="7">
    <location>
        <begin position="1819"/>
        <end position="1892"/>
    </location>
</feature>
<feature type="domain" description="SD-repeat containing protein B" evidence="7">
    <location>
        <begin position="1701"/>
        <end position="1775"/>
    </location>
</feature>
<feature type="domain" description="DUF11" evidence="6">
    <location>
        <begin position="22"/>
        <end position="139"/>
    </location>
</feature>
<feature type="domain" description="DUF11" evidence="6">
    <location>
        <begin position="402"/>
        <end position="521"/>
    </location>
</feature>
<comment type="caution">
    <text evidence="8">The sequence shown here is derived from an EMBL/GenBank/DDBJ whole genome shotgun (WGS) entry which is preliminary data.</text>
</comment>
<feature type="domain" description="DUF11" evidence="6">
    <location>
        <begin position="536"/>
        <end position="679"/>
    </location>
</feature>
<feature type="domain" description="DUF11" evidence="6">
    <location>
        <begin position="694"/>
        <end position="813"/>
    </location>
</feature>
<feature type="chain" id="PRO_5003899192" evidence="5">
    <location>
        <begin position="21"/>
        <end position="2785"/>
    </location>
</feature>
<feature type="domain" description="SD-repeat containing protein B" evidence="7">
    <location>
        <begin position="1936"/>
        <end position="2022"/>
    </location>
</feature>
<evidence type="ECO:0000259" key="7">
    <source>
        <dbReference type="Pfam" id="PF17210"/>
    </source>
</evidence>
<sequence length="2785" mass="293945">MIKKILSLSALMLLSFSATAVDVQISTLTDSPDPAPRGGEITYAIALLNAHNDTAVNVTLATPLPASTSFVSVDDTDCSHDGGTPGIVTCSFGDFVGSVVTNVNLVVKTSVGTGNTIALTTTVTTDSTDSDTSNNNETQNTTIGNGADLNIVQTSNPSAVSAGALYNYTLNINNIGPDHSNTITVTDTLPTGISYVSANGSGWSCSNSGQTVTCNRSNIDSGDSAPAITLNVKVTGAITGTVTNLAEVSTTNPTVNDPYLSNNTSSANTVISEGTDLSITKTVASPVVGGATTSFTLRPRNLGPFNADNVVVTDALPAGFDNPSFSASGWTCTSTLNVTTTVECTRTSYNVGETDDIVITTDVPTSGTGIVNNAGITSDTSDPIPANNDDDVTFNVVPDGADLAITKVKTPNPVALGESMNSRIRVHNYGPQTTTGTVTVVDSLSPNETYNGTFTGNNWTCTHPTPGTLGGDVTCEYSLQLINGADSSYLDIVTVATNAGSLTNTACARDIGGQSDPVPGNHCTDGTANSTTDIADLAITKTVATTGGVNDVLEVGESTITYVLTVSNTGKDIVDTGTDNGVVIQDTIPGFVNGETLVTANITGGSQQNFTCGISNATVQCVLNDNETFGGTTGTGADTVIITITTARGLYDGTFTNTASVYSQILGEQNTANNTASVGITIDPIADVEMTTLSISPDNTEAGTESTYVLSFKNNGPSSAANVVVTHEFTPDSSRTYELISTNPSKGSCSALAGNTLTCNIGTLTRNETETITLKVRPGWDGANTPWTLVNKSSIATDTDESIPVTNNSQTADLNVIKADLDLLVNNTDVSDPVGWALAPGAFPGSLNNIIIYEIEMTNQGPSLATGVKLTDVMTPKAGKQITFLCDDASSAGCTVDTSICNNTNTSATGAATITTVCSLPDDIPANTTTTRYLYFKADTNTAPDATGDTHSNLATISSNEDDLIPTNDSEGETTSLRALVDLAVTKAPSKASVSINEPFNWDIVVTNNGPGDSADSALSDNLPAGMQLTSPPVPSQGNCTGIAGDNSFTCDLNTIVSGANTTVTVPVKVTAMPGGGSTSNTATISSFGVDSDDSNDSDTGTVTVTESSIAGTVYNDQDDDGSIDASEHGIATVTMKLTGIDNWGNTINETVVTDANGDYIFDHLPTSDANGYTVTETHPANFDDGLENLNGTIDNSSRITDVIAAITLPTNTDIINYDFGELGKASLQGSVWYDANNDGIKDVAETTAIANTLITLTGTETVSGKAVNFTNTTDVNGEYQFTNLTAGTYIITETQPTTWSDGSEQLGDKGGNKATNDTFSAITLTANQSGTGYNFGEQGGSISGYVYRDPNDNGIFDNGEAAISNVQVTLTGTDNNGFTINLTSTTDTNGFYKILGLPASDATGYTLTETQPSLIFDGKDTVGTIAAASVGTLANDVISAIVLPVNGEGIDYNFGEGGDIASSISGTVFIDLNDDGINDADEAIIENVTITLTGTNSLGVTINKTQTTNVVGQYSFNNLAPSNANGYTITEAQPTNFEDGLDSKQGQVLVNSRTSDVISKVILGIDEHLPNNNFAELYPNKISGTVFIDTNDDGIQTSDELGIEGVSITLTGTDNLNRVISKTLLTDENGDYSFTNLPENSVTGYTITESHPSKFEDGLDSKLEQVIIDSRTSDVIDMLTLKSNEHLTENNFAELYSGKISGTVFIDGNNDGSQATDELGIENVSLTLTGTDYLNRAVSETLVTNANGEYTFTHLPASDVNGYTVTEAQPSNYVDGLDSKLGQVIVNSRTTDVVEMLVLADHQHLTANDFAELELGKISGSVYIDANDDGVKDSAETGIEGVTVTLTGVDFTGTSVTSVLTTDEQGDYSFDNLLPSDENGYQITENQPEELLDGLESIDSIVIAGSRFNDAITSIVLATNQELDNYNFGELDTASLSGTVWVDENDNGIIDDDEAMRIANVTITLSGIESHVAVGGTPQEVTATTVTDENGDYSFTMLSAGEYSITQEHPSAWMDGKDHLGTLSGELGNDLIEAIKLNAGQNGTDYNFGERGSDLQGVIYNDLNNNAQREPNEAGIPEVEMTLTGTDSNGQPVNRITHTLVDGQYLFEHLPLPNAEGYQVHETQPEQVDDGKDSLGSHGGTLENDLISEIIFTTHFTHATEYNFGELIRDPARISGMVWLDSNHNRSEDDGNGLEGWTVQLIDSRDNEKDNLNVIPIATVITGKDGTYLFDGLPPGEYEVRFIHPQGGVIYGYPVSDEPGVDLAAGTIRKLILEAGEHIDEQNLPIDPSGVVYDSETRETVAGATVTLVAPPGFDPDRDLIGGQDNMSQITGDDGLYQFLFFTSAPSGVYRLTVTEPMGYLPGISTQIPACINTPNILSSPSPALVQLNDTPPQIGAVIHDVNNCGTSSADFKQGENSTQYYLSFTINPQLPSANVLNNHIPVDPMNGEMLGVVKSTPTTNATRGDLVPYSITVTNNLERQLNNIAVVDQLPPGFKYVLGSAKIDGMTLEPEVNNRQLIWNNIDFDVLAQHSFTLMTVIGAGVGEGEYINQAWGQAGDLSRIITNVANATVRIVPDPLFDCSDIIGKVFNDKNINGYQDKDEMGLPAVRIATAQGLLVTTDKDGRYHIACAEVPNSLRGSNFILKVDERTLPSGFRISTENPRVVRLTRGKLVKANFGATIHRVVRIQLNAMAFDGNTLLAEHQEALNKTIQALQLKPSILRLAYQQDDETEEVVSERIEQLTEKIELQWQDCDCQYELIIEQEITLAGDDLELLNQTGSANHE</sequence>
<name>K6XEQ1_9ALTE</name>
<feature type="domain" description="SD-repeat containing protein B" evidence="7">
    <location>
        <begin position="1109"/>
        <end position="1221"/>
    </location>
</feature>
<gene>
    <name evidence="8" type="ORF">GARC_2157</name>
</gene>
<dbReference type="InterPro" id="IPR033764">
    <property type="entry name" value="Sdr_B"/>
</dbReference>
<dbReference type="GO" id="GO:0005576">
    <property type="term" value="C:extracellular region"/>
    <property type="evidence" value="ECO:0007669"/>
    <property type="project" value="UniProtKB-SubCell"/>
</dbReference>
<dbReference type="eggNOG" id="COG4932">
    <property type="taxonomic scope" value="Bacteria"/>
</dbReference>
<evidence type="ECO:0000256" key="2">
    <source>
        <dbReference type="ARBA" id="ARBA00022525"/>
    </source>
</evidence>
<evidence type="ECO:0000256" key="3">
    <source>
        <dbReference type="ARBA" id="ARBA00022729"/>
    </source>
</evidence>
<evidence type="ECO:0000313" key="9">
    <source>
        <dbReference type="Proteomes" id="UP000006327"/>
    </source>
</evidence>
<dbReference type="SUPFAM" id="SSF117074">
    <property type="entry name" value="Hypothetical protein PA1324"/>
    <property type="match status" value="10"/>
</dbReference>
<dbReference type="InterPro" id="IPR001434">
    <property type="entry name" value="OmcB-like_DUF11"/>
</dbReference>
<feature type="domain" description="DUF11" evidence="6">
    <location>
        <begin position="2452"/>
        <end position="2555"/>
    </location>
</feature>
<dbReference type="Proteomes" id="UP000006327">
    <property type="component" value="Unassembled WGS sequence"/>
</dbReference>
<feature type="domain" description="SD-repeat containing protein B" evidence="7">
    <location>
        <begin position="1583"/>
        <end position="1685"/>
    </location>
</feature>
<organism evidence="8 9">
    <name type="scientific">Paraglaciecola arctica BSs20135</name>
    <dbReference type="NCBI Taxonomy" id="493475"/>
    <lineage>
        <taxon>Bacteria</taxon>
        <taxon>Pseudomonadati</taxon>
        <taxon>Pseudomonadota</taxon>
        <taxon>Gammaproteobacteria</taxon>
        <taxon>Alteromonadales</taxon>
        <taxon>Alteromonadaceae</taxon>
        <taxon>Paraglaciecola</taxon>
    </lineage>
</organism>
<dbReference type="RefSeq" id="WP_007619612.1">
    <property type="nucleotide sequence ID" value="NZ_BAEO01000027.1"/>
</dbReference>
<proteinExistence type="predicted"/>
<feature type="domain" description="DUF11" evidence="6">
    <location>
        <begin position="982"/>
        <end position="1103"/>
    </location>
</feature>
<reference evidence="8 9" key="1">
    <citation type="journal article" date="2017" name="Antonie Van Leeuwenhoek">
        <title>Rhizobium rhizosphaerae sp. nov., a novel species isolated from rice rhizosphere.</title>
        <authorList>
            <person name="Zhao J.J."/>
            <person name="Zhang J."/>
            <person name="Zhang R.J."/>
            <person name="Zhang C.W."/>
            <person name="Yin H.Q."/>
            <person name="Zhang X.X."/>
        </authorList>
    </citation>
    <scope>NUCLEOTIDE SEQUENCE [LARGE SCALE GENOMIC DNA]</scope>
    <source>
        <strain evidence="8 9">BSs20135</strain>
    </source>
</reference>
<feature type="signal peptide" evidence="5">
    <location>
        <begin position="1"/>
        <end position="20"/>
    </location>
</feature>
<feature type="domain" description="SD-repeat containing protein B" evidence="7">
    <location>
        <begin position="1464"/>
        <end position="1541"/>
    </location>
</feature>
<keyword evidence="3 5" id="KW-0732">Signal</keyword>
<keyword evidence="9" id="KW-1185">Reference proteome</keyword>
<dbReference type="InterPro" id="IPR047589">
    <property type="entry name" value="DUF11_rpt"/>
</dbReference>
<dbReference type="Pfam" id="PF01345">
    <property type="entry name" value="DUF11"/>
    <property type="match status" value="9"/>
</dbReference>
<accession>K6XEQ1</accession>
<protein>
    <submittedName>
        <fullName evidence="8">Serine-aspartate repeat-containing protein C/D/E</fullName>
    </submittedName>
</protein>
<feature type="domain" description="SD-repeat containing protein B" evidence="7">
    <location>
        <begin position="1230"/>
        <end position="1329"/>
    </location>
</feature>
<feature type="domain" description="SD-repeat containing protein B" evidence="7">
    <location>
        <begin position="1342"/>
        <end position="1424"/>
    </location>
</feature>
<dbReference type="Pfam" id="PF17210">
    <property type="entry name" value="SdrD_B"/>
    <property type="match status" value="9"/>
</dbReference>
<evidence type="ECO:0000256" key="1">
    <source>
        <dbReference type="ARBA" id="ARBA00004613"/>
    </source>
</evidence>
<evidence type="ECO:0000259" key="6">
    <source>
        <dbReference type="Pfam" id="PF01345"/>
    </source>
</evidence>
<feature type="domain" description="DUF11" evidence="6">
    <location>
        <begin position="848"/>
        <end position="971"/>
    </location>
</feature>
<feature type="region of interest" description="Disordered" evidence="4">
    <location>
        <begin position="125"/>
        <end position="144"/>
    </location>
</feature>
<evidence type="ECO:0000313" key="8">
    <source>
        <dbReference type="EMBL" id="GAC19124.1"/>
    </source>
</evidence>
<keyword evidence="2" id="KW-0964">Secreted</keyword>
<dbReference type="Gene3D" id="2.60.40.10">
    <property type="entry name" value="Immunoglobulins"/>
    <property type="match status" value="11"/>
</dbReference>
<dbReference type="NCBIfam" id="TIGR01451">
    <property type="entry name" value="B_ant_repeat"/>
    <property type="match status" value="5"/>
</dbReference>
<feature type="compositionally biased region" description="Low complexity" evidence="4">
    <location>
        <begin position="125"/>
        <end position="142"/>
    </location>
</feature>
<dbReference type="InterPro" id="IPR051417">
    <property type="entry name" value="SDr/BOS_complex"/>
</dbReference>
<dbReference type="eggNOG" id="COG1361">
    <property type="taxonomic scope" value="Bacteria"/>
</dbReference>
<dbReference type="PANTHER" id="PTHR23303">
    <property type="entry name" value="CARBOXYPEPTIDASE REGULATORY REGION-CONTAINING"/>
    <property type="match status" value="1"/>
</dbReference>
<evidence type="ECO:0000256" key="5">
    <source>
        <dbReference type="SAM" id="SignalP"/>
    </source>
</evidence>
<dbReference type="EMBL" id="BAEO01000027">
    <property type="protein sequence ID" value="GAC19124.1"/>
    <property type="molecule type" value="Genomic_DNA"/>
</dbReference>
<comment type="subcellular location">
    <subcellularLocation>
        <location evidence="1">Secreted</location>
    </subcellularLocation>
</comment>
<feature type="domain" description="DUF11" evidence="6">
    <location>
        <begin position="148"/>
        <end position="268"/>
    </location>
</feature>